<dbReference type="PROSITE" id="PS51293">
    <property type="entry name" value="SANT"/>
    <property type="match status" value="1"/>
</dbReference>
<dbReference type="GO" id="GO:0042795">
    <property type="term" value="P:snRNA transcription by RNA polymerase II"/>
    <property type="evidence" value="ECO:0007669"/>
    <property type="project" value="TreeGrafter"/>
</dbReference>
<dbReference type="GO" id="GO:0006355">
    <property type="term" value="P:regulation of DNA-templated transcription"/>
    <property type="evidence" value="ECO:0007669"/>
    <property type="project" value="InterPro"/>
</dbReference>
<feature type="domain" description="Myb-like" evidence="7">
    <location>
        <begin position="330"/>
        <end position="382"/>
    </location>
</feature>
<dbReference type="PROSITE" id="PS51294">
    <property type="entry name" value="HTH_MYB"/>
    <property type="match status" value="3"/>
</dbReference>
<feature type="compositionally biased region" description="Polar residues" evidence="6">
    <location>
        <begin position="389"/>
        <end position="402"/>
    </location>
</feature>
<dbReference type="Proteomes" id="UP000186601">
    <property type="component" value="Unassembled WGS sequence"/>
</dbReference>
<dbReference type="PROSITE" id="PS50090">
    <property type="entry name" value="MYB_LIKE"/>
    <property type="match status" value="4"/>
</dbReference>
<evidence type="ECO:0000256" key="2">
    <source>
        <dbReference type="ARBA" id="ARBA00023015"/>
    </source>
</evidence>
<keyword evidence="5" id="KW-0539">Nucleus</keyword>
<dbReference type="Pfam" id="PF00249">
    <property type="entry name" value="Myb_DNA-binding"/>
    <property type="match status" value="4"/>
</dbReference>
<feature type="compositionally biased region" description="Basic residues" evidence="6">
    <location>
        <begin position="564"/>
        <end position="574"/>
    </location>
</feature>
<dbReference type="GO" id="GO:0001006">
    <property type="term" value="F:RNA polymerase III type 3 promoter sequence-specific DNA binding"/>
    <property type="evidence" value="ECO:0007669"/>
    <property type="project" value="TreeGrafter"/>
</dbReference>
<feature type="domain" description="HTH myb-type" evidence="9">
    <location>
        <begin position="279"/>
        <end position="333"/>
    </location>
</feature>
<dbReference type="InterPro" id="IPR009057">
    <property type="entry name" value="Homeodomain-like_sf"/>
</dbReference>
<dbReference type="STRING" id="98765.A0A2R6NM54"/>
<feature type="compositionally biased region" description="Polar residues" evidence="6">
    <location>
        <begin position="514"/>
        <end position="525"/>
    </location>
</feature>
<evidence type="ECO:0000313" key="11">
    <source>
        <dbReference type="Proteomes" id="UP000186601"/>
    </source>
</evidence>
<comment type="subcellular location">
    <subcellularLocation>
        <location evidence="1">Nucleus</location>
    </subcellularLocation>
</comment>
<dbReference type="PANTHER" id="PTHR46621:SF1">
    <property type="entry name" value="SNRNA-ACTIVATING PROTEIN COMPLEX SUBUNIT 4"/>
    <property type="match status" value="1"/>
</dbReference>
<evidence type="ECO:0000256" key="6">
    <source>
        <dbReference type="SAM" id="MobiDB-lite"/>
    </source>
</evidence>
<keyword evidence="3" id="KW-0238">DNA-binding</keyword>
<comment type="caution">
    <text evidence="10">The sequence shown here is derived from an EMBL/GenBank/DDBJ whole genome shotgun (WGS) entry which is preliminary data.</text>
</comment>
<dbReference type="InterPro" id="IPR051575">
    <property type="entry name" value="Myb-like_DNA-bd"/>
</dbReference>
<dbReference type="AlphaFoldDB" id="A0A2R6NM54"/>
<dbReference type="PRINTS" id="PR00929">
    <property type="entry name" value="ATHOOK"/>
</dbReference>
<feature type="compositionally biased region" description="Polar residues" evidence="6">
    <location>
        <begin position="681"/>
        <end position="708"/>
    </location>
</feature>
<evidence type="ECO:0000259" key="9">
    <source>
        <dbReference type="PROSITE" id="PS51294"/>
    </source>
</evidence>
<evidence type="ECO:0000256" key="1">
    <source>
        <dbReference type="ARBA" id="ARBA00004123"/>
    </source>
</evidence>
<dbReference type="CDD" id="cd00167">
    <property type="entry name" value="SANT"/>
    <property type="match status" value="4"/>
</dbReference>
<dbReference type="InterPro" id="IPR017956">
    <property type="entry name" value="AT_hook_DNA-bd_motif"/>
</dbReference>
<feature type="compositionally biased region" description="Basic residues" evidence="6">
    <location>
        <begin position="653"/>
        <end position="663"/>
    </location>
</feature>
<evidence type="ECO:0000256" key="3">
    <source>
        <dbReference type="ARBA" id="ARBA00023125"/>
    </source>
</evidence>
<feature type="domain" description="SANT" evidence="8">
    <location>
        <begin position="282"/>
        <end position="330"/>
    </location>
</feature>
<dbReference type="InterPro" id="IPR000637">
    <property type="entry name" value="HMGI/Y_DNA-bd_CS"/>
</dbReference>
<feature type="compositionally biased region" description="Polar residues" evidence="6">
    <location>
        <begin position="548"/>
        <end position="557"/>
    </location>
</feature>
<dbReference type="GO" id="GO:0042796">
    <property type="term" value="P:snRNA transcription by RNA polymerase III"/>
    <property type="evidence" value="ECO:0007669"/>
    <property type="project" value="TreeGrafter"/>
</dbReference>
<feature type="compositionally biased region" description="Polar residues" evidence="6">
    <location>
        <begin position="433"/>
        <end position="443"/>
    </location>
</feature>
<dbReference type="GO" id="GO:0005634">
    <property type="term" value="C:nucleus"/>
    <property type="evidence" value="ECO:0007669"/>
    <property type="project" value="UniProtKB-SubCell"/>
</dbReference>
<feature type="compositionally biased region" description="Basic residues" evidence="6">
    <location>
        <begin position="478"/>
        <end position="488"/>
    </location>
</feature>
<accession>A0A2R6NM54</accession>
<dbReference type="InterPro" id="IPR017884">
    <property type="entry name" value="SANT_dom"/>
</dbReference>
<evidence type="ECO:0000256" key="4">
    <source>
        <dbReference type="ARBA" id="ARBA00023163"/>
    </source>
</evidence>
<feature type="compositionally biased region" description="Low complexity" evidence="6">
    <location>
        <begin position="732"/>
        <end position="753"/>
    </location>
</feature>
<dbReference type="InterPro" id="IPR001005">
    <property type="entry name" value="SANT/Myb"/>
</dbReference>
<feature type="region of interest" description="Disordered" evidence="6">
    <location>
        <begin position="385"/>
        <end position="614"/>
    </location>
</feature>
<name>A0A2R6NM54_9APHY</name>
<feature type="domain" description="Myb-like" evidence="7">
    <location>
        <begin position="279"/>
        <end position="329"/>
    </location>
</feature>
<organism evidence="10 11">
    <name type="scientific">Hermanssonia centrifuga</name>
    <dbReference type="NCBI Taxonomy" id="98765"/>
    <lineage>
        <taxon>Eukaryota</taxon>
        <taxon>Fungi</taxon>
        <taxon>Dikarya</taxon>
        <taxon>Basidiomycota</taxon>
        <taxon>Agaricomycotina</taxon>
        <taxon>Agaricomycetes</taxon>
        <taxon>Polyporales</taxon>
        <taxon>Meruliaceae</taxon>
        <taxon>Hermanssonia</taxon>
    </lineage>
</organism>
<feature type="compositionally biased region" description="Basic residues" evidence="6">
    <location>
        <begin position="588"/>
        <end position="597"/>
    </location>
</feature>
<dbReference type="OrthoDB" id="2143914at2759"/>
<feature type="domain" description="Myb-like" evidence="7">
    <location>
        <begin position="176"/>
        <end position="222"/>
    </location>
</feature>
<evidence type="ECO:0000313" key="10">
    <source>
        <dbReference type="EMBL" id="PSR73463.1"/>
    </source>
</evidence>
<proteinExistence type="predicted"/>
<sequence>MTSASGPLNAKELTQRALQANKDHQYNLKVYSERLEAELEAVDKLLAVAEIPEDELEVDAGGTILVPGSVKAEGLLESDLSLGDLIDEKFHQVKAAELETLAEAVRSENHRIYALEAQRRGQQPLVGINDHPEGFFGINKVGINWERVASKVSAAGTSYVQRTPQECEIRWLGDRHPEFNRSPWTEPENTRVKELVGDLGQGEVDWVDIAAKLGTGRTPVDCMRHAVSRRVHVWTPGGDKRLMDAIGLYGTGSWMLVARYVSEDATASQCQNRYTRTLDPSLRRGAWTKEEDSQLRRAVEVFGRSWVEVCTFVPTRSNEQCRDRWQEALNPGIGKGKWTDVEDITLLDAYDKLGNTKWKDISLMVGNGRTDNMCRHRFTLLNKRRGTSAAGSPSLTDSSVSTPVLEDNTPGPSRLNERYSGTGAELAVPIGQWAQTRTQRSAQKQRDTTTADTCHIPPPLHLSGDLTRVPESQSTQRPKPKPKPRQRVAKATAPPVPESGPVSHLVPGPPADGPSTTETQPNQVAEPTVKRPRGRPRKVQDKALDTVPSESTTTESAQAPAAQKRPRGRPRKVTRKEVSDPEDVQPPAKKRATRHTRQSNDTGDVEDDFASTATGLPMQVQGAMAHNLTLADAQAPGDILNVEVQPPVEQSKMPRKVGKRKGSPKVAAQSKKLRSDAQEFSHLQTSKRIPLPSSSSEKMNTRRVSTLEPTRRSARNQAKQSDVPAVEAATNPASSPGQQSDAPSAPSSLSNSP</sequence>
<keyword evidence="4" id="KW-0804">Transcription</keyword>
<feature type="domain" description="HTH myb-type" evidence="9">
    <location>
        <begin position="335"/>
        <end position="386"/>
    </location>
</feature>
<gene>
    <name evidence="10" type="ORF">PHLCEN_2v10755</name>
</gene>
<dbReference type="PANTHER" id="PTHR46621">
    <property type="entry name" value="SNRNA-ACTIVATING PROTEIN COMPLEX SUBUNIT 4"/>
    <property type="match status" value="1"/>
</dbReference>
<keyword evidence="11" id="KW-1185">Reference proteome</keyword>
<keyword evidence="2" id="KW-0805">Transcription regulation</keyword>
<dbReference type="SMART" id="SM00384">
    <property type="entry name" value="AT_hook"/>
    <property type="match status" value="2"/>
</dbReference>
<evidence type="ECO:0000259" key="8">
    <source>
        <dbReference type="PROSITE" id="PS51293"/>
    </source>
</evidence>
<feature type="domain" description="HTH myb-type" evidence="9">
    <location>
        <begin position="176"/>
        <end position="234"/>
    </location>
</feature>
<reference evidence="10 11" key="1">
    <citation type="submission" date="2018-02" db="EMBL/GenBank/DDBJ databases">
        <title>Genome sequence of the basidiomycete white-rot fungus Phlebia centrifuga.</title>
        <authorList>
            <person name="Granchi Z."/>
            <person name="Peng M."/>
            <person name="de Vries R.P."/>
            <person name="Hilden K."/>
            <person name="Makela M.R."/>
            <person name="Grigoriev I."/>
            <person name="Riley R."/>
        </authorList>
    </citation>
    <scope>NUCLEOTIDE SEQUENCE [LARGE SCALE GENOMIC DNA]</scope>
    <source>
        <strain evidence="10 11">FBCC195</strain>
    </source>
</reference>
<evidence type="ECO:0000256" key="5">
    <source>
        <dbReference type="ARBA" id="ARBA00023242"/>
    </source>
</evidence>
<dbReference type="SMART" id="SM00717">
    <property type="entry name" value="SANT"/>
    <property type="match status" value="5"/>
</dbReference>
<evidence type="ECO:0000259" key="7">
    <source>
        <dbReference type="PROSITE" id="PS50090"/>
    </source>
</evidence>
<dbReference type="SUPFAM" id="SSF46689">
    <property type="entry name" value="Homeodomain-like"/>
    <property type="match status" value="3"/>
</dbReference>
<dbReference type="InterPro" id="IPR017930">
    <property type="entry name" value="Myb_dom"/>
</dbReference>
<dbReference type="EMBL" id="MLYV02001076">
    <property type="protein sequence ID" value="PSR73463.1"/>
    <property type="molecule type" value="Genomic_DNA"/>
</dbReference>
<dbReference type="GO" id="GO:0019185">
    <property type="term" value="C:snRNA-activating protein complex"/>
    <property type="evidence" value="ECO:0007669"/>
    <property type="project" value="TreeGrafter"/>
</dbReference>
<feature type="region of interest" description="Disordered" evidence="6">
    <location>
        <begin position="641"/>
        <end position="753"/>
    </location>
</feature>
<feature type="domain" description="Myb-like" evidence="7">
    <location>
        <begin position="234"/>
        <end position="278"/>
    </location>
</feature>
<protein>
    <submittedName>
        <fullName evidence="10">Uncharacterized protein</fullName>
    </submittedName>
</protein>
<dbReference type="GO" id="GO:0000978">
    <property type="term" value="F:RNA polymerase II cis-regulatory region sequence-specific DNA binding"/>
    <property type="evidence" value="ECO:0007669"/>
    <property type="project" value="TreeGrafter"/>
</dbReference>
<dbReference type="PROSITE" id="PS00354">
    <property type="entry name" value="HMGI_Y"/>
    <property type="match status" value="2"/>
</dbReference>
<dbReference type="Gene3D" id="1.10.10.60">
    <property type="entry name" value="Homeodomain-like"/>
    <property type="match status" value="4"/>
</dbReference>